<evidence type="ECO:0000313" key="2">
    <source>
        <dbReference type="Proteomes" id="UP000215914"/>
    </source>
</evidence>
<organism evidence="1 2">
    <name type="scientific">Helianthus annuus</name>
    <name type="common">Common sunflower</name>
    <dbReference type="NCBI Taxonomy" id="4232"/>
    <lineage>
        <taxon>Eukaryota</taxon>
        <taxon>Viridiplantae</taxon>
        <taxon>Streptophyta</taxon>
        <taxon>Embryophyta</taxon>
        <taxon>Tracheophyta</taxon>
        <taxon>Spermatophyta</taxon>
        <taxon>Magnoliopsida</taxon>
        <taxon>eudicotyledons</taxon>
        <taxon>Gunneridae</taxon>
        <taxon>Pentapetalae</taxon>
        <taxon>asterids</taxon>
        <taxon>campanulids</taxon>
        <taxon>Asterales</taxon>
        <taxon>Asteraceae</taxon>
        <taxon>Asteroideae</taxon>
        <taxon>Heliantheae alliance</taxon>
        <taxon>Heliantheae</taxon>
        <taxon>Helianthus</taxon>
    </lineage>
</organism>
<name>A0A9K3NBY3_HELAN</name>
<dbReference type="EMBL" id="MNCJ02000323">
    <property type="protein sequence ID" value="KAF5793883.1"/>
    <property type="molecule type" value="Genomic_DNA"/>
</dbReference>
<sequence>MLCAVSSVGFHGDSKCWLGFEDRIVRRKANIACKDVYGRTATFPVCQRVTRSRTVSVL</sequence>
<accession>A0A9K3NBY3</accession>
<gene>
    <name evidence="1" type="ORF">HanXRQr2_Chr08g0321911</name>
</gene>
<protein>
    <submittedName>
        <fullName evidence="1">Uncharacterized protein</fullName>
    </submittedName>
</protein>
<proteinExistence type="predicted"/>
<reference evidence="1" key="1">
    <citation type="journal article" date="2017" name="Nature">
        <title>The sunflower genome provides insights into oil metabolism, flowering and Asterid evolution.</title>
        <authorList>
            <person name="Badouin H."/>
            <person name="Gouzy J."/>
            <person name="Grassa C.J."/>
            <person name="Murat F."/>
            <person name="Staton S.E."/>
            <person name="Cottret L."/>
            <person name="Lelandais-Briere C."/>
            <person name="Owens G.L."/>
            <person name="Carrere S."/>
            <person name="Mayjonade B."/>
            <person name="Legrand L."/>
            <person name="Gill N."/>
            <person name="Kane N.C."/>
            <person name="Bowers J.E."/>
            <person name="Hubner S."/>
            <person name="Bellec A."/>
            <person name="Berard A."/>
            <person name="Berges H."/>
            <person name="Blanchet N."/>
            <person name="Boniface M.C."/>
            <person name="Brunel D."/>
            <person name="Catrice O."/>
            <person name="Chaidir N."/>
            <person name="Claudel C."/>
            <person name="Donnadieu C."/>
            <person name="Faraut T."/>
            <person name="Fievet G."/>
            <person name="Helmstetter N."/>
            <person name="King M."/>
            <person name="Knapp S.J."/>
            <person name="Lai Z."/>
            <person name="Le Paslier M.C."/>
            <person name="Lippi Y."/>
            <person name="Lorenzon L."/>
            <person name="Mandel J.R."/>
            <person name="Marage G."/>
            <person name="Marchand G."/>
            <person name="Marquand E."/>
            <person name="Bret-Mestries E."/>
            <person name="Morien E."/>
            <person name="Nambeesan S."/>
            <person name="Nguyen T."/>
            <person name="Pegot-Espagnet P."/>
            <person name="Pouilly N."/>
            <person name="Raftis F."/>
            <person name="Sallet E."/>
            <person name="Schiex T."/>
            <person name="Thomas J."/>
            <person name="Vandecasteele C."/>
            <person name="Vares D."/>
            <person name="Vear F."/>
            <person name="Vautrin S."/>
            <person name="Crespi M."/>
            <person name="Mangin B."/>
            <person name="Burke J.M."/>
            <person name="Salse J."/>
            <person name="Munos S."/>
            <person name="Vincourt P."/>
            <person name="Rieseberg L.H."/>
            <person name="Langlade N.B."/>
        </authorList>
    </citation>
    <scope>NUCLEOTIDE SEQUENCE</scope>
    <source>
        <tissue evidence="1">Leaves</tissue>
    </source>
</reference>
<keyword evidence="2" id="KW-1185">Reference proteome</keyword>
<dbReference type="Proteomes" id="UP000215914">
    <property type="component" value="Unassembled WGS sequence"/>
</dbReference>
<dbReference type="AlphaFoldDB" id="A0A9K3NBY3"/>
<evidence type="ECO:0000313" key="1">
    <source>
        <dbReference type="EMBL" id="KAF5793883.1"/>
    </source>
</evidence>
<comment type="caution">
    <text evidence="1">The sequence shown here is derived from an EMBL/GenBank/DDBJ whole genome shotgun (WGS) entry which is preliminary data.</text>
</comment>
<reference evidence="1" key="2">
    <citation type="submission" date="2020-06" db="EMBL/GenBank/DDBJ databases">
        <title>Helianthus annuus Genome sequencing and assembly Release 2.</title>
        <authorList>
            <person name="Gouzy J."/>
            <person name="Langlade N."/>
            <person name="Munos S."/>
        </authorList>
    </citation>
    <scope>NUCLEOTIDE SEQUENCE</scope>
    <source>
        <tissue evidence="1">Leaves</tissue>
    </source>
</reference>
<dbReference type="Gramene" id="mRNA:HanXRQr2_Chr08g0321911">
    <property type="protein sequence ID" value="mRNA:HanXRQr2_Chr08g0321911"/>
    <property type="gene ID" value="HanXRQr2_Chr08g0321911"/>
</dbReference>